<dbReference type="PANTHER" id="PTHR45782:SF4">
    <property type="entry name" value="MITOCHONDRIAL RIBOSOME-ASSOCIATED GTPASE 1"/>
    <property type="match status" value="1"/>
</dbReference>
<feature type="domain" description="G" evidence="6">
    <location>
        <begin position="116"/>
        <end position="188"/>
    </location>
</feature>
<dbReference type="PIRSF" id="PIRSF006230">
    <property type="entry name" value="MG442"/>
    <property type="match status" value="1"/>
</dbReference>
<dbReference type="CDD" id="cd01856">
    <property type="entry name" value="YlqF"/>
    <property type="match status" value="1"/>
</dbReference>
<comment type="caution">
    <text evidence="7">The sequence shown here is derived from an EMBL/GenBank/DDBJ whole genome shotgun (WGS) entry which is preliminary data.</text>
</comment>
<keyword evidence="4" id="KW-0496">Mitochondrion</keyword>
<comment type="subcellular location">
    <subcellularLocation>
        <location evidence="4">Mitochondrion inner membrane</location>
        <topology evidence="4">Peripheral membrane protein</topology>
    </subcellularLocation>
</comment>
<reference evidence="7 8" key="1">
    <citation type="submission" date="2016-04" db="EMBL/GenBank/DDBJ databases">
        <title>The genome of Intoshia linei affirms orthonectids as highly simplified spiralians.</title>
        <authorList>
            <person name="Mikhailov K.V."/>
            <person name="Slusarev G.S."/>
            <person name="Nikitin M.A."/>
            <person name="Logacheva M.D."/>
            <person name="Penin A."/>
            <person name="Aleoshin V."/>
            <person name="Panchin Y.V."/>
        </authorList>
    </citation>
    <scope>NUCLEOTIDE SEQUENCE [LARGE SCALE GENOMIC DNA]</scope>
    <source>
        <strain evidence="7">Intl2013</strain>
        <tissue evidence="7">Whole animal</tissue>
    </source>
</reference>
<evidence type="ECO:0000256" key="3">
    <source>
        <dbReference type="ARBA" id="ARBA00045284"/>
    </source>
</evidence>
<comment type="similarity">
    <text evidence="4">Belongs to the TRAFAC class YlqF/YawG GTPase family. MTG1 subfamily.</text>
</comment>
<keyword evidence="2 4" id="KW-0342">GTP-binding</keyword>
<comment type="function">
    <text evidence="3 4">Plays a role in the regulation of the mitochondrial ribosome assembly and of translational activity. Displays mitochondrial GTPase activity.</text>
</comment>
<dbReference type="Proteomes" id="UP000078046">
    <property type="component" value="Unassembled WGS sequence"/>
</dbReference>
<feature type="binding site" evidence="5">
    <location>
        <begin position="121"/>
        <end position="126"/>
    </location>
    <ligand>
        <name>GTP</name>
        <dbReference type="ChEBI" id="CHEBI:37565"/>
    </ligand>
</feature>
<dbReference type="SUPFAM" id="SSF52540">
    <property type="entry name" value="P-loop containing nucleoside triphosphate hydrolases"/>
    <property type="match status" value="1"/>
</dbReference>
<dbReference type="GO" id="GO:0005525">
    <property type="term" value="F:GTP binding"/>
    <property type="evidence" value="ECO:0007669"/>
    <property type="project" value="UniProtKB-KW"/>
</dbReference>
<dbReference type="InterPro" id="IPR023179">
    <property type="entry name" value="GTP-bd_ortho_bundle_sf"/>
</dbReference>
<dbReference type="InterPro" id="IPR016478">
    <property type="entry name" value="GTPase_MTG1"/>
</dbReference>
<sequence length="287" mass="32652">MFRIPNSSILKYFPGHMAKGLRIIKNKVSSVDCIIEIRDARIPFSSHSSKLAQFTSKKPYVLILNKSDLISTKDMKNIEKRLKNNGLDNYIFTSCIDNHKKVVENIIDKTHKLGLVVGMPNVGKSTFINKLRQIKLKRKGRATPVGMFAGVTRRVMDRIKVCDNPSFYMLDTPGILSPSIDSIEAGMRIALCGTMQDHLVGNEIICEYLVYWMNKNKISNFTKYYQLDSIDGDIYEILKNIAIARNLFSQHKTVTKKIVSIPDYNLISNKIIRDFRSGNLGKICLDL</sequence>
<dbReference type="Gene3D" id="1.10.1580.10">
    <property type="match status" value="1"/>
</dbReference>
<evidence type="ECO:0000313" key="7">
    <source>
        <dbReference type="EMBL" id="OAF71734.1"/>
    </source>
</evidence>
<dbReference type="InterPro" id="IPR006073">
    <property type="entry name" value="GTP-bd"/>
</dbReference>
<keyword evidence="8" id="KW-1185">Reference proteome</keyword>
<dbReference type="Gene3D" id="3.40.50.300">
    <property type="entry name" value="P-loop containing nucleotide triphosphate hydrolases"/>
    <property type="match status" value="1"/>
</dbReference>
<dbReference type="GO" id="GO:0032543">
    <property type="term" value="P:mitochondrial translation"/>
    <property type="evidence" value="ECO:0007669"/>
    <property type="project" value="TreeGrafter"/>
</dbReference>
<dbReference type="EMBL" id="LWCA01000027">
    <property type="protein sequence ID" value="OAF71734.1"/>
    <property type="molecule type" value="Genomic_DNA"/>
</dbReference>
<keyword evidence="1 4" id="KW-0547">Nucleotide-binding</keyword>
<evidence type="ECO:0000256" key="5">
    <source>
        <dbReference type="PIRSR" id="PIRSR006230-1"/>
    </source>
</evidence>
<dbReference type="InterPro" id="IPR027417">
    <property type="entry name" value="P-loop_NTPase"/>
</dbReference>
<dbReference type="AlphaFoldDB" id="A0A177BDV0"/>
<evidence type="ECO:0000256" key="4">
    <source>
        <dbReference type="PIRNR" id="PIRNR006230"/>
    </source>
</evidence>
<protein>
    <recommendedName>
        <fullName evidence="4">Mitochondrial GTPase 1</fullName>
    </recommendedName>
</protein>
<dbReference type="OrthoDB" id="269151at2759"/>
<dbReference type="GO" id="GO:0005743">
    <property type="term" value="C:mitochondrial inner membrane"/>
    <property type="evidence" value="ECO:0007669"/>
    <property type="project" value="UniProtKB-SubCell"/>
</dbReference>
<feature type="binding site" evidence="5">
    <location>
        <position position="174"/>
    </location>
    <ligand>
        <name>GTP</name>
        <dbReference type="ChEBI" id="CHEBI:37565"/>
    </ligand>
</feature>
<dbReference type="PANTHER" id="PTHR45782">
    <property type="entry name" value="MITOCHONDRIAL RIBOSOME-ASSOCIATED GTPASE 1"/>
    <property type="match status" value="1"/>
</dbReference>
<name>A0A177BDV0_9BILA</name>
<gene>
    <name evidence="7" type="ORF">A3Q56_00483</name>
</gene>
<dbReference type="GO" id="GO:0003924">
    <property type="term" value="F:GTPase activity"/>
    <property type="evidence" value="ECO:0007669"/>
    <property type="project" value="TreeGrafter"/>
</dbReference>
<feature type="binding site" evidence="5">
    <location>
        <begin position="65"/>
        <end position="68"/>
    </location>
    <ligand>
        <name>GTP</name>
        <dbReference type="ChEBI" id="CHEBI:37565"/>
    </ligand>
</feature>
<evidence type="ECO:0000256" key="1">
    <source>
        <dbReference type="ARBA" id="ARBA00022741"/>
    </source>
</evidence>
<dbReference type="Pfam" id="PF01926">
    <property type="entry name" value="MMR_HSR1"/>
    <property type="match status" value="1"/>
</dbReference>
<organism evidence="7 8">
    <name type="scientific">Intoshia linei</name>
    <dbReference type="NCBI Taxonomy" id="1819745"/>
    <lineage>
        <taxon>Eukaryota</taxon>
        <taxon>Metazoa</taxon>
        <taxon>Spiralia</taxon>
        <taxon>Lophotrochozoa</taxon>
        <taxon>Mesozoa</taxon>
        <taxon>Orthonectida</taxon>
        <taxon>Rhopaluridae</taxon>
        <taxon>Intoshia</taxon>
    </lineage>
</organism>
<evidence type="ECO:0000259" key="6">
    <source>
        <dbReference type="Pfam" id="PF01926"/>
    </source>
</evidence>
<evidence type="ECO:0000256" key="2">
    <source>
        <dbReference type="ARBA" id="ARBA00023134"/>
    </source>
</evidence>
<proteinExistence type="inferred from homology"/>
<accession>A0A177BDV0</accession>
<evidence type="ECO:0000313" key="8">
    <source>
        <dbReference type="Proteomes" id="UP000078046"/>
    </source>
</evidence>